<sequence>MPCPMCVSSSRHHHFPPHDAIAPPVARKPHTPAPRFLIDQHTTRTSCNSVSPAIFITSTRFRIAGRRDSIRRGAMGRRRHGAAIGGPS</sequence>
<dbReference type="EMBL" id="GBRH01241150">
    <property type="protein sequence ID" value="JAD56745.1"/>
    <property type="molecule type" value="Transcribed_RNA"/>
</dbReference>
<dbReference type="AlphaFoldDB" id="A0A0A9B6E8"/>
<reference evidence="2" key="2">
    <citation type="journal article" date="2015" name="Data Brief">
        <title>Shoot transcriptome of the giant reed, Arundo donax.</title>
        <authorList>
            <person name="Barrero R.A."/>
            <person name="Guerrero F.D."/>
            <person name="Moolhuijzen P."/>
            <person name="Goolsby J.A."/>
            <person name="Tidwell J."/>
            <person name="Bellgard S.E."/>
            <person name="Bellgard M.I."/>
        </authorList>
    </citation>
    <scope>NUCLEOTIDE SEQUENCE</scope>
    <source>
        <tissue evidence="2">Shoot tissue taken approximately 20 cm above the soil surface</tissue>
    </source>
</reference>
<evidence type="ECO:0000256" key="1">
    <source>
        <dbReference type="SAM" id="MobiDB-lite"/>
    </source>
</evidence>
<proteinExistence type="predicted"/>
<evidence type="ECO:0000313" key="2">
    <source>
        <dbReference type="EMBL" id="JAD56745.1"/>
    </source>
</evidence>
<reference evidence="2" key="1">
    <citation type="submission" date="2014-09" db="EMBL/GenBank/DDBJ databases">
        <authorList>
            <person name="Magalhaes I.L.F."/>
            <person name="Oliveira U."/>
            <person name="Santos F.R."/>
            <person name="Vidigal T.H.D.A."/>
            <person name="Brescovit A.D."/>
            <person name="Santos A.J."/>
        </authorList>
    </citation>
    <scope>NUCLEOTIDE SEQUENCE</scope>
    <source>
        <tissue evidence="2">Shoot tissue taken approximately 20 cm above the soil surface</tissue>
    </source>
</reference>
<protein>
    <submittedName>
        <fullName evidence="2">Uncharacterized protein</fullName>
    </submittedName>
</protein>
<accession>A0A0A9B6E8</accession>
<feature type="region of interest" description="Disordered" evidence="1">
    <location>
        <begin position="1"/>
        <end position="32"/>
    </location>
</feature>
<organism evidence="2">
    <name type="scientific">Arundo donax</name>
    <name type="common">Giant reed</name>
    <name type="synonym">Donax arundinaceus</name>
    <dbReference type="NCBI Taxonomy" id="35708"/>
    <lineage>
        <taxon>Eukaryota</taxon>
        <taxon>Viridiplantae</taxon>
        <taxon>Streptophyta</taxon>
        <taxon>Embryophyta</taxon>
        <taxon>Tracheophyta</taxon>
        <taxon>Spermatophyta</taxon>
        <taxon>Magnoliopsida</taxon>
        <taxon>Liliopsida</taxon>
        <taxon>Poales</taxon>
        <taxon>Poaceae</taxon>
        <taxon>PACMAD clade</taxon>
        <taxon>Arundinoideae</taxon>
        <taxon>Arundineae</taxon>
        <taxon>Arundo</taxon>
    </lineage>
</organism>
<name>A0A0A9B6E8_ARUDO</name>